<dbReference type="AlphaFoldDB" id="A0AAD4N218"/>
<proteinExistence type="predicted"/>
<evidence type="ECO:0000313" key="2">
    <source>
        <dbReference type="Proteomes" id="UP001201812"/>
    </source>
</evidence>
<accession>A0AAD4N218</accession>
<sequence length="118" mass="13416">MLINLVFDGSQMCNAKKLVFSFYDDFSNVGLVDVLREDFLALPVVQGTVPTVVISYYPKYGQYRAQLGENLIGREVDSQGADALYVIESGQKRIRISFCRRNQSPYGSYKAYLKFYTS</sequence>
<dbReference type="Proteomes" id="UP001201812">
    <property type="component" value="Unassembled WGS sequence"/>
</dbReference>
<name>A0AAD4N218_9BILA</name>
<comment type="caution">
    <text evidence="1">The sequence shown here is derived from an EMBL/GenBank/DDBJ whole genome shotgun (WGS) entry which is preliminary data.</text>
</comment>
<reference evidence="1" key="1">
    <citation type="submission" date="2022-01" db="EMBL/GenBank/DDBJ databases">
        <title>Genome Sequence Resource for Two Populations of Ditylenchus destructor, the Migratory Endoparasitic Phytonematode.</title>
        <authorList>
            <person name="Zhang H."/>
            <person name="Lin R."/>
            <person name="Xie B."/>
        </authorList>
    </citation>
    <scope>NUCLEOTIDE SEQUENCE</scope>
    <source>
        <strain evidence="1">BazhouSP</strain>
    </source>
</reference>
<dbReference type="EMBL" id="JAKKPZ010000012">
    <property type="protein sequence ID" value="KAI1715067.1"/>
    <property type="molecule type" value="Genomic_DNA"/>
</dbReference>
<gene>
    <name evidence="1" type="ORF">DdX_08346</name>
</gene>
<evidence type="ECO:0000313" key="1">
    <source>
        <dbReference type="EMBL" id="KAI1715067.1"/>
    </source>
</evidence>
<organism evidence="1 2">
    <name type="scientific">Ditylenchus destructor</name>
    <dbReference type="NCBI Taxonomy" id="166010"/>
    <lineage>
        <taxon>Eukaryota</taxon>
        <taxon>Metazoa</taxon>
        <taxon>Ecdysozoa</taxon>
        <taxon>Nematoda</taxon>
        <taxon>Chromadorea</taxon>
        <taxon>Rhabditida</taxon>
        <taxon>Tylenchina</taxon>
        <taxon>Tylenchomorpha</taxon>
        <taxon>Sphaerularioidea</taxon>
        <taxon>Anguinidae</taxon>
        <taxon>Anguininae</taxon>
        <taxon>Ditylenchus</taxon>
    </lineage>
</organism>
<keyword evidence="2" id="KW-1185">Reference proteome</keyword>
<protein>
    <submittedName>
        <fullName evidence="1">Uncharacterized protein</fullName>
    </submittedName>
</protein>